<keyword evidence="3" id="KW-0963">Cytoplasm</keyword>
<keyword evidence="4" id="KW-0479">Metal-binding</keyword>
<evidence type="ECO:0000256" key="2">
    <source>
        <dbReference type="ARBA" id="ARBA00011738"/>
    </source>
</evidence>
<dbReference type="KEGG" id="erl:AOC36_07950"/>
<dbReference type="Pfam" id="PF02583">
    <property type="entry name" value="Trns_repr_metal"/>
    <property type="match status" value="1"/>
</dbReference>
<evidence type="ECO:0000256" key="6">
    <source>
        <dbReference type="ARBA" id="ARBA00041544"/>
    </source>
</evidence>
<dbReference type="GO" id="GO:0003677">
    <property type="term" value="F:DNA binding"/>
    <property type="evidence" value="ECO:0007669"/>
    <property type="project" value="InterPro"/>
</dbReference>
<protein>
    <recommendedName>
        <fullName evidence="5">Copper-sensing transcriptional repressor CsoR</fullName>
    </recommendedName>
    <alternativeName>
        <fullName evidence="6">Copper-sensitive operon repressor</fullName>
    </alternativeName>
</protein>
<dbReference type="EMBL" id="CP013213">
    <property type="protein sequence ID" value="AMC93919.1"/>
    <property type="molecule type" value="Genomic_DNA"/>
</dbReference>
<reference evidence="7 8" key="1">
    <citation type="submission" date="2015-10" db="EMBL/GenBank/DDBJ databases">
        <title>Erysipelothrix larvae sp. LV19 isolated from the larval gut of the rhinoceros beetle, Trypoxylus dichotomus.</title>
        <authorList>
            <person name="Lim S."/>
            <person name="Kim B.-C."/>
        </authorList>
    </citation>
    <scope>NUCLEOTIDE SEQUENCE [LARGE SCALE GENOMIC DNA]</scope>
    <source>
        <strain evidence="7 8">LV19</strain>
    </source>
</reference>
<evidence type="ECO:0000256" key="3">
    <source>
        <dbReference type="ARBA" id="ARBA00022490"/>
    </source>
</evidence>
<dbReference type="Gene3D" id="1.20.58.1000">
    <property type="entry name" value="Metal-sensitive repressor, helix protomer"/>
    <property type="match status" value="1"/>
</dbReference>
<dbReference type="GO" id="GO:0005737">
    <property type="term" value="C:cytoplasm"/>
    <property type="evidence" value="ECO:0007669"/>
    <property type="project" value="UniProtKB-SubCell"/>
</dbReference>
<dbReference type="InterPro" id="IPR038390">
    <property type="entry name" value="Metal_Tscrpt_repr_sf"/>
</dbReference>
<keyword evidence="8" id="KW-1185">Reference proteome</keyword>
<comment type="subunit">
    <text evidence="2">Homodimer.</text>
</comment>
<dbReference type="PANTHER" id="PTHR33677">
    <property type="entry name" value="TRANSCRIPTIONAL REPRESSOR FRMR-RELATED"/>
    <property type="match status" value="1"/>
</dbReference>
<evidence type="ECO:0000256" key="4">
    <source>
        <dbReference type="ARBA" id="ARBA00022723"/>
    </source>
</evidence>
<dbReference type="GO" id="GO:0045892">
    <property type="term" value="P:negative regulation of DNA-templated transcription"/>
    <property type="evidence" value="ECO:0007669"/>
    <property type="project" value="UniProtKB-ARBA"/>
</dbReference>
<dbReference type="PANTHER" id="PTHR33677:SF4">
    <property type="entry name" value="COPPER-SENSING TRANSCRIPTIONAL REPRESSOR CSOR"/>
    <property type="match status" value="1"/>
</dbReference>
<dbReference type="Proteomes" id="UP000063781">
    <property type="component" value="Chromosome"/>
</dbReference>
<dbReference type="CDD" id="cd10159">
    <property type="entry name" value="CsoR-like_DUF156_2"/>
    <property type="match status" value="1"/>
</dbReference>
<gene>
    <name evidence="7" type="ORF">AOC36_07950</name>
</gene>
<dbReference type="RefSeq" id="WP_067633152.1">
    <property type="nucleotide sequence ID" value="NZ_CP013213.1"/>
</dbReference>
<accession>A0A0X8H0U4</accession>
<dbReference type="STRING" id="1514105.AOC36_07950"/>
<evidence type="ECO:0000313" key="7">
    <source>
        <dbReference type="EMBL" id="AMC93919.1"/>
    </source>
</evidence>
<dbReference type="AlphaFoldDB" id="A0A0X8H0U4"/>
<comment type="subcellular location">
    <subcellularLocation>
        <location evidence="1">Cytoplasm</location>
    </subcellularLocation>
</comment>
<proteinExistence type="predicted"/>
<sequence length="86" mass="9713">MNEKKEAMKYLKTAQGQLNAAISMLDEERYCVDVSHQILASIALLKKANEKMLKQHMTNCVVEAFETDQGEAKIDEVLKLVNKMIG</sequence>
<name>A0A0X8H0U4_9FIRM</name>
<organism evidence="7 8">
    <name type="scientific">Erysipelothrix larvae</name>
    <dbReference type="NCBI Taxonomy" id="1514105"/>
    <lineage>
        <taxon>Bacteria</taxon>
        <taxon>Bacillati</taxon>
        <taxon>Bacillota</taxon>
        <taxon>Erysipelotrichia</taxon>
        <taxon>Erysipelotrichales</taxon>
        <taxon>Erysipelotrichaceae</taxon>
        <taxon>Erysipelothrix</taxon>
    </lineage>
</organism>
<evidence type="ECO:0000256" key="1">
    <source>
        <dbReference type="ARBA" id="ARBA00004496"/>
    </source>
</evidence>
<evidence type="ECO:0000256" key="5">
    <source>
        <dbReference type="ARBA" id="ARBA00039938"/>
    </source>
</evidence>
<dbReference type="GO" id="GO:0046872">
    <property type="term" value="F:metal ion binding"/>
    <property type="evidence" value="ECO:0007669"/>
    <property type="project" value="UniProtKB-KW"/>
</dbReference>
<dbReference type="InterPro" id="IPR003735">
    <property type="entry name" value="Metal_Tscrpt_repr"/>
</dbReference>
<evidence type="ECO:0000313" key="8">
    <source>
        <dbReference type="Proteomes" id="UP000063781"/>
    </source>
</evidence>
<dbReference type="OrthoDB" id="9811244at2"/>